<proteinExistence type="predicted"/>
<protein>
    <submittedName>
        <fullName evidence="2">Uncharacterized protein</fullName>
    </submittedName>
</protein>
<dbReference type="AlphaFoldDB" id="A0AAE0JE45"/>
<dbReference type="EMBL" id="JAUEPP010000004">
    <property type="protein sequence ID" value="KAK3344657.1"/>
    <property type="molecule type" value="Genomic_DNA"/>
</dbReference>
<evidence type="ECO:0000313" key="3">
    <source>
        <dbReference type="Proteomes" id="UP001278500"/>
    </source>
</evidence>
<organism evidence="2 3">
    <name type="scientific">Neurospora tetraspora</name>
    <dbReference type="NCBI Taxonomy" id="94610"/>
    <lineage>
        <taxon>Eukaryota</taxon>
        <taxon>Fungi</taxon>
        <taxon>Dikarya</taxon>
        <taxon>Ascomycota</taxon>
        <taxon>Pezizomycotina</taxon>
        <taxon>Sordariomycetes</taxon>
        <taxon>Sordariomycetidae</taxon>
        <taxon>Sordariales</taxon>
        <taxon>Sordariaceae</taxon>
        <taxon>Neurospora</taxon>
    </lineage>
</organism>
<sequence length="273" mass="30327">MEQAQARYWQISGNNLFAQWQLGKLKTNRRDILSWRHDYVVIALAFDTSDVSIVGLNNPPARGCSVCQNPALTSMLENSSSLSYVRLLFSVISSKTPTSFSHGLSSFVPAPSHPQSPTTFSRASQTTCHVIPPWPGKTDWIWCFSCAPVPDCDAKPSPFHLFRSPFGLIHTRQCQPGRFDFNLRKGDKSKHPPALTPYVTQTTYLFVTPLHKHAEATAMTRFMALGLPASSSSASSVEKRPGHGRGMPCPHPENRNTPIHGENRNKILEMKLA</sequence>
<dbReference type="Proteomes" id="UP001278500">
    <property type="component" value="Unassembled WGS sequence"/>
</dbReference>
<reference evidence="2" key="1">
    <citation type="journal article" date="2023" name="Mol. Phylogenet. Evol.">
        <title>Genome-scale phylogeny and comparative genomics of the fungal order Sordariales.</title>
        <authorList>
            <person name="Hensen N."/>
            <person name="Bonometti L."/>
            <person name="Westerberg I."/>
            <person name="Brannstrom I.O."/>
            <person name="Guillou S."/>
            <person name="Cros-Aarteil S."/>
            <person name="Calhoun S."/>
            <person name="Haridas S."/>
            <person name="Kuo A."/>
            <person name="Mondo S."/>
            <person name="Pangilinan J."/>
            <person name="Riley R."/>
            <person name="LaButti K."/>
            <person name="Andreopoulos B."/>
            <person name="Lipzen A."/>
            <person name="Chen C."/>
            <person name="Yan M."/>
            <person name="Daum C."/>
            <person name="Ng V."/>
            <person name="Clum A."/>
            <person name="Steindorff A."/>
            <person name="Ohm R.A."/>
            <person name="Martin F."/>
            <person name="Silar P."/>
            <person name="Natvig D.O."/>
            <person name="Lalanne C."/>
            <person name="Gautier V."/>
            <person name="Ament-Velasquez S.L."/>
            <person name="Kruys A."/>
            <person name="Hutchinson M.I."/>
            <person name="Powell A.J."/>
            <person name="Barry K."/>
            <person name="Miller A.N."/>
            <person name="Grigoriev I.V."/>
            <person name="Debuchy R."/>
            <person name="Gladieux P."/>
            <person name="Hiltunen Thoren M."/>
            <person name="Johannesson H."/>
        </authorList>
    </citation>
    <scope>NUCLEOTIDE SEQUENCE</scope>
    <source>
        <strain evidence="2">CBS 560.94</strain>
    </source>
</reference>
<dbReference type="RefSeq" id="XP_062681270.1">
    <property type="nucleotide sequence ID" value="XM_062821521.1"/>
</dbReference>
<accession>A0AAE0JE45</accession>
<reference evidence="2" key="2">
    <citation type="submission" date="2023-06" db="EMBL/GenBank/DDBJ databases">
        <authorList>
            <consortium name="Lawrence Berkeley National Laboratory"/>
            <person name="Haridas S."/>
            <person name="Hensen N."/>
            <person name="Bonometti L."/>
            <person name="Westerberg I."/>
            <person name="Brannstrom I.O."/>
            <person name="Guillou S."/>
            <person name="Cros-Aarteil S."/>
            <person name="Calhoun S."/>
            <person name="Kuo A."/>
            <person name="Mondo S."/>
            <person name="Pangilinan J."/>
            <person name="Riley R."/>
            <person name="Labutti K."/>
            <person name="Andreopoulos B."/>
            <person name="Lipzen A."/>
            <person name="Chen C."/>
            <person name="Yanf M."/>
            <person name="Daum C."/>
            <person name="Ng V."/>
            <person name="Clum A."/>
            <person name="Steindorff A."/>
            <person name="Ohm R."/>
            <person name="Martin F."/>
            <person name="Silar P."/>
            <person name="Natvig D."/>
            <person name="Lalanne C."/>
            <person name="Gautier V."/>
            <person name="Ament-Velasquez S.L."/>
            <person name="Kruys A."/>
            <person name="Hutchinson M.I."/>
            <person name="Powell A.J."/>
            <person name="Barry K."/>
            <person name="Miller A.N."/>
            <person name="Grigoriev I.V."/>
            <person name="Debuchy R."/>
            <person name="Gladieux P."/>
            <person name="Thoren M.H."/>
            <person name="Johannesson H."/>
        </authorList>
    </citation>
    <scope>NUCLEOTIDE SEQUENCE</scope>
    <source>
        <strain evidence="2">CBS 560.94</strain>
    </source>
</reference>
<keyword evidence="3" id="KW-1185">Reference proteome</keyword>
<name>A0AAE0JE45_9PEZI</name>
<feature type="region of interest" description="Disordered" evidence="1">
    <location>
        <begin position="233"/>
        <end position="273"/>
    </location>
</feature>
<comment type="caution">
    <text evidence="2">The sequence shown here is derived from an EMBL/GenBank/DDBJ whole genome shotgun (WGS) entry which is preliminary data.</text>
</comment>
<feature type="compositionally biased region" description="Basic and acidic residues" evidence="1">
    <location>
        <begin position="261"/>
        <end position="273"/>
    </location>
</feature>
<dbReference type="GeneID" id="87858675"/>
<gene>
    <name evidence="2" type="ORF">B0H65DRAFT_181888</name>
</gene>
<evidence type="ECO:0000313" key="2">
    <source>
        <dbReference type="EMBL" id="KAK3344657.1"/>
    </source>
</evidence>
<evidence type="ECO:0000256" key="1">
    <source>
        <dbReference type="SAM" id="MobiDB-lite"/>
    </source>
</evidence>